<accession>A0A1W2WEX1</accession>
<feature type="chain" id="PRO_5014093508" evidence="3">
    <location>
        <begin position="18"/>
        <end position="524"/>
    </location>
</feature>
<evidence type="ECO:0000313" key="6">
    <source>
        <dbReference type="Ensembl" id="ENSCINP00000030666.1"/>
    </source>
</evidence>
<evidence type="ECO:0000256" key="3">
    <source>
        <dbReference type="SAM" id="SignalP"/>
    </source>
</evidence>
<dbReference type="PANTHER" id="PTHR10036:SF25">
    <property type="entry name" value="HEP21 PROTEIN"/>
    <property type="match status" value="1"/>
</dbReference>
<dbReference type="EMBL" id="EAAA01002961">
    <property type="status" value="NOT_ANNOTATED_CDS"/>
    <property type="molecule type" value="Genomic_DNA"/>
</dbReference>
<dbReference type="HOGENOM" id="CLU_042050_0_0_1"/>
<evidence type="ECO:0000256" key="1">
    <source>
        <dbReference type="ARBA" id="ARBA00022729"/>
    </source>
</evidence>
<reference evidence="6" key="4">
    <citation type="submission" date="2025-09" db="UniProtKB">
        <authorList>
            <consortium name="Ensembl"/>
        </authorList>
    </citation>
    <scope>IDENTIFICATION</scope>
</reference>
<feature type="signal peptide" evidence="3">
    <location>
        <begin position="1"/>
        <end position="17"/>
    </location>
</feature>
<reference evidence="7" key="1">
    <citation type="journal article" date="2002" name="Science">
        <title>The draft genome of Ciona intestinalis: insights into chordate and vertebrate origins.</title>
        <authorList>
            <person name="Dehal P."/>
            <person name="Satou Y."/>
            <person name="Campbell R.K."/>
            <person name="Chapman J."/>
            <person name="Degnan B."/>
            <person name="De Tomaso A."/>
            <person name="Davidson B."/>
            <person name="Di Gregorio A."/>
            <person name="Gelpke M."/>
            <person name="Goodstein D.M."/>
            <person name="Harafuji N."/>
            <person name="Hastings K.E."/>
            <person name="Ho I."/>
            <person name="Hotta K."/>
            <person name="Huang W."/>
            <person name="Kawashima T."/>
            <person name="Lemaire P."/>
            <person name="Martinez D."/>
            <person name="Meinertzhagen I.A."/>
            <person name="Necula S."/>
            <person name="Nonaka M."/>
            <person name="Putnam N."/>
            <person name="Rash S."/>
            <person name="Saiga H."/>
            <person name="Satake M."/>
            <person name="Terry A."/>
            <person name="Yamada L."/>
            <person name="Wang H.G."/>
            <person name="Awazu S."/>
            <person name="Azumi K."/>
            <person name="Boore J."/>
            <person name="Branno M."/>
            <person name="Chin-Bow S."/>
            <person name="DeSantis R."/>
            <person name="Doyle S."/>
            <person name="Francino P."/>
            <person name="Keys D.N."/>
            <person name="Haga S."/>
            <person name="Hayashi H."/>
            <person name="Hino K."/>
            <person name="Imai K.S."/>
            <person name="Inaba K."/>
            <person name="Kano S."/>
            <person name="Kobayashi K."/>
            <person name="Kobayashi M."/>
            <person name="Lee B.I."/>
            <person name="Makabe K.W."/>
            <person name="Manohar C."/>
            <person name="Matassi G."/>
            <person name="Medina M."/>
            <person name="Mochizuki Y."/>
            <person name="Mount S."/>
            <person name="Morishita T."/>
            <person name="Miura S."/>
            <person name="Nakayama A."/>
            <person name="Nishizaka S."/>
            <person name="Nomoto H."/>
            <person name="Ohta F."/>
            <person name="Oishi K."/>
            <person name="Rigoutsos I."/>
            <person name="Sano M."/>
            <person name="Sasaki A."/>
            <person name="Sasakura Y."/>
            <person name="Shoguchi E."/>
            <person name="Shin-i T."/>
            <person name="Spagnuolo A."/>
            <person name="Stainier D."/>
            <person name="Suzuki M.M."/>
            <person name="Tassy O."/>
            <person name="Takatori N."/>
            <person name="Tokuoka M."/>
            <person name="Yagi K."/>
            <person name="Yoshizaki F."/>
            <person name="Wada S."/>
            <person name="Zhang C."/>
            <person name="Hyatt P.D."/>
            <person name="Larimer F."/>
            <person name="Detter C."/>
            <person name="Doggett N."/>
            <person name="Glavina T."/>
            <person name="Hawkins T."/>
            <person name="Richardson P."/>
            <person name="Lucas S."/>
            <person name="Kohara Y."/>
            <person name="Levine M."/>
            <person name="Satoh N."/>
            <person name="Rokhsar D.S."/>
        </authorList>
    </citation>
    <scope>NUCLEOTIDE SEQUENCE [LARGE SCALE GENOMIC DNA]</scope>
</reference>
<dbReference type="GeneTree" id="ENSGT00650000093597"/>
<evidence type="ECO:0000256" key="2">
    <source>
        <dbReference type="ARBA" id="ARBA00023157"/>
    </source>
</evidence>
<evidence type="ECO:0000259" key="4">
    <source>
        <dbReference type="PROSITE" id="PS00022"/>
    </source>
</evidence>
<dbReference type="GeneID" id="100177378"/>
<sequence>MLQILLIAALAVSSCQGLVCKTCSQGQFSTLVGGNNNCYAGNGAGVTDVTCTAAQTYCFSNFIIQDGLVLSAARGCADPTLDYDTTTTSNPTGPDCVTSSLATHVDHTSCNYPCTTDNCNTVTTSGLSRCGTNDCNRALSQGYCNFFTGNCVCNTGFSGTECQTAATAVTPAILFCVQCNSVTDSGCAAATTANACPNDVNSSAYCQTSRTLTIDAAGSIVRTVITRGCGNVQRTPDQCTFTSLLDSRFTNHHEYTCVSTCNTAGCNTGTPDGLITGTESKAMYCVVCSDPTGTGICNSFTSTTATSMTRELCPVGTTHCFMNSTYLIANREDLSYMDASPAYQLESVYRGCATAAVTKACTSTTITGTGLNRVVCQESCQTEGCNYRWPARPICTQCSTPPGTPPQYDSCLEHPPLATPCFAPYLDRCFHAAGSFHATRPVFASGYYKGAIRSCSWYDRGTGCSQISTGSTITGATTVRQCNVTCTTDNCNQGLPLLSGSVRLQGVSALLVPSILGFIYQYLY</sequence>
<dbReference type="PANTHER" id="PTHR10036">
    <property type="entry name" value="CD59 GLYCOPROTEIN"/>
    <property type="match status" value="1"/>
</dbReference>
<dbReference type="Ensembl" id="ENSCINT00000035461.1">
    <property type="protein sequence ID" value="ENSCINP00000030666.1"/>
    <property type="gene ID" value="ENSCING00000023462.1"/>
</dbReference>
<protein>
    <submittedName>
        <fullName evidence="6">G surface protein, allelic form 156</fullName>
    </submittedName>
</protein>
<gene>
    <name evidence="6" type="primary">LOC100177378</name>
</gene>
<dbReference type="AlphaFoldDB" id="H2XLY4"/>
<name>H2XLY4_CIOIN</name>
<dbReference type="RefSeq" id="XP_002129979.1">
    <property type="nucleotide sequence ID" value="XM_002129943.4"/>
</dbReference>
<reference evidence="6" key="3">
    <citation type="submission" date="2025-08" db="UniProtKB">
        <authorList>
            <consortium name="Ensembl"/>
        </authorList>
    </citation>
    <scope>IDENTIFICATION</scope>
</reference>
<evidence type="ECO:0000259" key="5">
    <source>
        <dbReference type="PROSITE" id="PS01186"/>
    </source>
</evidence>
<accession>H2XLY4</accession>
<keyword evidence="2" id="KW-1015">Disulfide bond</keyword>
<dbReference type="InterPro" id="IPR000742">
    <property type="entry name" value="EGF"/>
</dbReference>
<reference evidence="6" key="2">
    <citation type="journal article" date="2008" name="Genome Biol.">
        <title>Improved genome assembly and evidence-based global gene model set for the chordate Ciona intestinalis: new insight into intron and operon populations.</title>
        <authorList>
            <person name="Satou Y."/>
            <person name="Mineta K."/>
            <person name="Ogasawara M."/>
            <person name="Sasakura Y."/>
            <person name="Shoguchi E."/>
            <person name="Ueno K."/>
            <person name="Yamada L."/>
            <person name="Matsumoto J."/>
            <person name="Wasserscheid J."/>
            <person name="Dewar K."/>
            <person name="Wiley G.B."/>
            <person name="Macmil S.L."/>
            <person name="Roe B.A."/>
            <person name="Zeller R.W."/>
            <person name="Hastings K.E."/>
            <person name="Lemaire P."/>
            <person name="Lindquist E."/>
            <person name="Endo T."/>
            <person name="Hotta K."/>
            <person name="Inaba K."/>
        </authorList>
    </citation>
    <scope>NUCLEOTIDE SEQUENCE [LARGE SCALE GENOMIC DNA]</scope>
    <source>
        <strain evidence="6">wild type</strain>
    </source>
</reference>
<dbReference type="InParanoid" id="H2XLY4"/>
<dbReference type="PROSITE" id="PS01186">
    <property type="entry name" value="EGF_2"/>
    <property type="match status" value="1"/>
</dbReference>
<keyword evidence="7" id="KW-1185">Reference proteome</keyword>
<organism evidence="6 7">
    <name type="scientific">Ciona intestinalis</name>
    <name type="common">Transparent sea squirt</name>
    <name type="synonym">Ascidia intestinalis</name>
    <dbReference type="NCBI Taxonomy" id="7719"/>
    <lineage>
        <taxon>Eukaryota</taxon>
        <taxon>Metazoa</taxon>
        <taxon>Chordata</taxon>
        <taxon>Tunicata</taxon>
        <taxon>Ascidiacea</taxon>
        <taxon>Phlebobranchia</taxon>
        <taxon>Cionidae</taxon>
        <taxon>Ciona</taxon>
    </lineage>
</organism>
<dbReference type="Proteomes" id="UP000008144">
    <property type="component" value="Chromosome 9"/>
</dbReference>
<dbReference type="KEGG" id="cin:100177378"/>
<feature type="domain" description="EGF-like" evidence="4 5">
    <location>
        <begin position="151"/>
        <end position="162"/>
    </location>
</feature>
<keyword evidence="1 3" id="KW-0732">Signal</keyword>
<evidence type="ECO:0000313" key="7">
    <source>
        <dbReference type="Proteomes" id="UP000008144"/>
    </source>
</evidence>
<dbReference type="PROSITE" id="PS00022">
    <property type="entry name" value="EGF_1"/>
    <property type="match status" value="1"/>
</dbReference>
<proteinExistence type="predicted"/>